<protein>
    <recommendedName>
        <fullName evidence="3">Translocation and assembly module subunit TamA</fullName>
    </recommendedName>
    <alternativeName>
        <fullName evidence="9">Autotransporter assembly factor TamA</fullName>
    </alternativeName>
</protein>
<evidence type="ECO:0000256" key="8">
    <source>
        <dbReference type="ARBA" id="ARBA00023237"/>
    </source>
</evidence>
<evidence type="ECO:0000256" key="2">
    <source>
        <dbReference type="ARBA" id="ARBA00010248"/>
    </source>
</evidence>
<keyword evidence="8" id="KW-0998">Cell outer membrane</keyword>
<feature type="transmembrane region" description="Helical" evidence="11">
    <location>
        <begin position="20"/>
        <end position="43"/>
    </location>
</feature>
<name>A0ABS1WD49_9GAMM</name>
<proteinExistence type="inferred from homology"/>
<keyword evidence="11" id="KW-1133">Transmembrane helix</keyword>
<dbReference type="InterPro" id="IPR000184">
    <property type="entry name" value="Bac_surfAg_D15"/>
</dbReference>
<keyword evidence="5 11" id="KW-0812">Transmembrane</keyword>
<evidence type="ECO:0000259" key="14">
    <source>
        <dbReference type="Pfam" id="PF17243"/>
    </source>
</evidence>
<dbReference type="InterPro" id="IPR039910">
    <property type="entry name" value="D15-like"/>
</dbReference>
<feature type="domain" description="TamA POTRA" evidence="14">
    <location>
        <begin position="51"/>
        <end position="111"/>
    </location>
</feature>
<evidence type="ECO:0000256" key="6">
    <source>
        <dbReference type="ARBA" id="ARBA00022729"/>
    </source>
</evidence>
<keyword evidence="4" id="KW-1134">Transmembrane beta strand</keyword>
<evidence type="ECO:0000256" key="11">
    <source>
        <dbReference type="SAM" id="Phobius"/>
    </source>
</evidence>
<dbReference type="Pfam" id="PF07244">
    <property type="entry name" value="POTRA"/>
    <property type="match status" value="1"/>
</dbReference>
<feature type="domain" description="Bacterial surface antigen (D15)" evidence="12">
    <location>
        <begin position="395"/>
        <end position="583"/>
    </location>
</feature>
<dbReference type="InterPro" id="IPR035243">
    <property type="entry name" value="TamA_POTRA_Dom_1"/>
</dbReference>
<evidence type="ECO:0000256" key="9">
    <source>
        <dbReference type="ARBA" id="ARBA00033063"/>
    </source>
</evidence>
<dbReference type="Pfam" id="PF17243">
    <property type="entry name" value="POTRA_TamA_1"/>
    <property type="match status" value="1"/>
</dbReference>
<evidence type="ECO:0000259" key="13">
    <source>
        <dbReference type="Pfam" id="PF07244"/>
    </source>
</evidence>
<organism evidence="15 16">
    <name type="scientific">Legionella bononiensis</name>
    <dbReference type="NCBI Taxonomy" id="2793102"/>
    <lineage>
        <taxon>Bacteria</taxon>
        <taxon>Pseudomonadati</taxon>
        <taxon>Pseudomonadota</taxon>
        <taxon>Gammaproteobacteria</taxon>
        <taxon>Legionellales</taxon>
        <taxon>Legionellaceae</taxon>
        <taxon>Legionella</taxon>
    </lineage>
</organism>
<reference evidence="15 16" key="1">
    <citation type="submission" date="2020-12" db="EMBL/GenBank/DDBJ databases">
        <title>WGS of Legionella: environmental sample.</title>
        <authorList>
            <person name="Cristino S."/>
            <person name="Girolamini L."/>
            <person name="Salaris S."/>
            <person name="Pascale M.R."/>
            <person name="Mazzotta M."/>
            <person name="Orsini M."/>
            <person name="Grottola A."/>
        </authorList>
    </citation>
    <scope>NUCLEOTIDE SEQUENCE [LARGE SCALE GENOMIC DNA]</scope>
    <source>
        <strain evidence="15 16">30cs62</strain>
    </source>
</reference>
<evidence type="ECO:0000256" key="10">
    <source>
        <dbReference type="ARBA" id="ARBA00093548"/>
    </source>
</evidence>
<evidence type="ECO:0000313" key="16">
    <source>
        <dbReference type="Proteomes" id="UP000809910"/>
    </source>
</evidence>
<comment type="subunit">
    <text evidence="10">Interacts with TamB to form the translocation and assembly module (TAM).</text>
</comment>
<evidence type="ECO:0000256" key="1">
    <source>
        <dbReference type="ARBA" id="ARBA00004442"/>
    </source>
</evidence>
<dbReference type="InterPro" id="IPR010827">
    <property type="entry name" value="BamA/TamA_POTRA"/>
</dbReference>
<comment type="similarity">
    <text evidence="2">Belongs to the TamA family.</text>
</comment>
<evidence type="ECO:0000256" key="5">
    <source>
        <dbReference type="ARBA" id="ARBA00022692"/>
    </source>
</evidence>
<evidence type="ECO:0000259" key="12">
    <source>
        <dbReference type="Pfam" id="PF01103"/>
    </source>
</evidence>
<keyword evidence="7 11" id="KW-0472">Membrane</keyword>
<dbReference type="Pfam" id="PF01103">
    <property type="entry name" value="Omp85"/>
    <property type="match status" value="1"/>
</dbReference>
<dbReference type="Gene3D" id="2.40.160.50">
    <property type="entry name" value="membrane protein fhac: a member of the omp85/tpsb transporter family"/>
    <property type="match status" value="1"/>
</dbReference>
<keyword evidence="16" id="KW-1185">Reference proteome</keyword>
<evidence type="ECO:0000313" key="15">
    <source>
        <dbReference type="EMBL" id="MBL7527190.1"/>
    </source>
</evidence>
<sequence>MFVNNSGSVDPANRSREVGYILKNCKLTLIYLILIFICFPLLAESIKAPALKINGITGKVLANVEQRLKELQEIKPLTELSQDELRIQIIKAIEPYGFFKAEVYLVAINNQNITINIHTGPQVHVSSIHIELLGEGRQNPLLLKIIKESPIKAGDPFFSERYNQAKQSLINTAENLGYLHGIFQKSEVLIDEQTNTARITLIFDTGSLYYFGQVQFDPTYISPELLHRFVPFHPGQAYSTDEILKLNDNLSNSGYFNSVLVKPQIGESQTVPVQVHLQPVSKYSYSIGAGYGTDTGVRGRAALHVIPVNRKGHKFNALAQGSFTQNALQAQYVVPGKNPVADQYSLTGNFSNLNYNTGYSNAVLLSLGQLHNGDNFQRSLSLNSLYESFHYAYQPTTNQFLLYPKATFTFTKTKNLLFSPSGYNISVNALGANKFTFSNLDFGQLSVDAKVALMIDSMRLRLYGHTIQGITATSNINQLPLSLALLLGGTDNLKAYSFNSIGPGRIISYGGFEIQKETYKNWYLLGFYDAGDVYNPAARRMLYDVGVGLMWVSPIGPIKVGLAQSVNSQLQRVGTNPRLVINMGPDL</sequence>
<accession>A0ABS1WD49</accession>
<dbReference type="PANTHER" id="PTHR12815:SF47">
    <property type="entry name" value="TRANSLOCATION AND ASSEMBLY MODULE SUBUNIT TAMA"/>
    <property type="match status" value="1"/>
</dbReference>
<dbReference type="Proteomes" id="UP000809910">
    <property type="component" value="Unassembled WGS sequence"/>
</dbReference>
<dbReference type="EMBL" id="JADWVN010000022">
    <property type="protein sequence ID" value="MBL7527190.1"/>
    <property type="molecule type" value="Genomic_DNA"/>
</dbReference>
<dbReference type="PANTHER" id="PTHR12815">
    <property type="entry name" value="SORTING AND ASSEMBLY MACHINERY SAMM50 PROTEIN FAMILY MEMBER"/>
    <property type="match status" value="1"/>
</dbReference>
<comment type="subcellular location">
    <subcellularLocation>
        <location evidence="1">Cell outer membrane</location>
    </subcellularLocation>
</comment>
<evidence type="ECO:0000256" key="3">
    <source>
        <dbReference type="ARBA" id="ARBA00015419"/>
    </source>
</evidence>
<evidence type="ECO:0000256" key="4">
    <source>
        <dbReference type="ARBA" id="ARBA00022452"/>
    </source>
</evidence>
<evidence type="ECO:0000256" key="7">
    <source>
        <dbReference type="ARBA" id="ARBA00023136"/>
    </source>
</evidence>
<feature type="domain" description="POTRA" evidence="13">
    <location>
        <begin position="209"/>
        <end position="277"/>
    </location>
</feature>
<gene>
    <name evidence="15" type="ORF">I5282_11470</name>
</gene>
<dbReference type="Gene3D" id="3.10.20.310">
    <property type="entry name" value="membrane protein fhac"/>
    <property type="match status" value="3"/>
</dbReference>
<keyword evidence="6" id="KW-0732">Signal</keyword>
<comment type="caution">
    <text evidence="15">The sequence shown here is derived from an EMBL/GenBank/DDBJ whole genome shotgun (WGS) entry which is preliminary data.</text>
</comment>